<dbReference type="GO" id="GO:0015627">
    <property type="term" value="C:type II protein secretion system complex"/>
    <property type="evidence" value="ECO:0007669"/>
    <property type="project" value="InterPro"/>
</dbReference>
<comment type="caution">
    <text evidence="4">The sequence shown here is derived from an EMBL/GenBank/DDBJ whole genome shotgun (WGS) entry which is preliminary data.</text>
</comment>
<sequence>MSYILDAIKKSDQQRQRGTTPTLQTQQATLETPRQPALFIYGLLAVVLITTGIVIGIQRPWQSDPVLPENKNTVEKPLESSQQAKTPAPQPHISSSNSRSENSRSAQKPVKTLAPALPSTQSTITQEPTAIAKAVTLEKPPLKTVAQQKEETVVPAMGQSAKPVVNSIPQEQKIMTIAELPPAIQQEIPKMAISVHVYSSKPKDRLVGINERLLREGDDLLTGLRLEQITQEDMVFGYKGFHFRRSIK</sequence>
<gene>
    <name evidence="4" type="ORF">EDC63_10510</name>
</gene>
<keyword evidence="2" id="KW-0812">Transmembrane</keyword>
<feature type="region of interest" description="Disordered" evidence="1">
    <location>
        <begin position="9"/>
        <end position="28"/>
    </location>
</feature>
<dbReference type="AlphaFoldDB" id="A0A4R3Y525"/>
<protein>
    <submittedName>
        <fullName evidence="4">Type II secretion system (T2SS) protein B</fullName>
    </submittedName>
</protein>
<evidence type="ECO:0000256" key="2">
    <source>
        <dbReference type="SAM" id="Phobius"/>
    </source>
</evidence>
<evidence type="ECO:0000313" key="4">
    <source>
        <dbReference type="EMBL" id="TCV87345.1"/>
    </source>
</evidence>
<evidence type="ECO:0000313" key="5">
    <source>
        <dbReference type="Proteomes" id="UP000295367"/>
    </source>
</evidence>
<name>A0A4R3Y525_9PROT</name>
<feature type="region of interest" description="Disordered" evidence="1">
    <location>
        <begin position="64"/>
        <end position="125"/>
    </location>
</feature>
<keyword evidence="2" id="KW-1133">Transmembrane helix</keyword>
<organism evidence="4 5">
    <name type="scientific">Sulfurirhabdus autotrophica</name>
    <dbReference type="NCBI Taxonomy" id="1706046"/>
    <lineage>
        <taxon>Bacteria</taxon>
        <taxon>Pseudomonadati</taxon>
        <taxon>Pseudomonadota</taxon>
        <taxon>Betaproteobacteria</taxon>
        <taxon>Nitrosomonadales</taxon>
        <taxon>Sulfuricellaceae</taxon>
        <taxon>Sulfurirhabdus</taxon>
    </lineage>
</organism>
<evidence type="ECO:0000259" key="3">
    <source>
        <dbReference type="Pfam" id="PF16537"/>
    </source>
</evidence>
<feature type="compositionally biased region" description="Low complexity" evidence="1">
    <location>
        <begin position="94"/>
        <end position="105"/>
    </location>
</feature>
<keyword evidence="5" id="KW-1185">Reference proteome</keyword>
<reference evidence="4 5" key="1">
    <citation type="submission" date="2019-03" db="EMBL/GenBank/DDBJ databases">
        <title>Genomic Encyclopedia of Type Strains, Phase IV (KMG-IV): sequencing the most valuable type-strain genomes for metagenomic binning, comparative biology and taxonomic classification.</title>
        <authorList>
            <person name="Goeker M."/>
        </authorList>
    </citation>
    <scope>NUCLEOTIDE SEQUENCE [LARGE SCALE GENOMIC DNA]</scope>
    <source>
        <strain evidence="4 5">DSM 100309</strain>
    </source>
</reference>
<dbReference type="Proteomes" id="UP000295367">
    <property type="component" value="Unassembled WGS sequence"/>
</dbReference>
<dbReference type="OrthoDB" id="5432325at2"/>
<feature type="domain" description="Type II secretion system protein GspB C-terminal" evidence="3">
    <location>
        <begin position="188"/>
        <end position="244"/>
    </location>
</feature>
<dbReference type="InterPro" id="IPR032389">
    <property type="entry name" value="GspB_C"/>
</dbReference>
<dbReference type="Pfam" id="PF16537">
    <property type="entry name" value="T2SSB"/>
    <property type="match status" value="1"/>
</dbReference>
<dbReference type="EMBL" id="SMCO01000005">
    <property type="protein sequence ID" value="TCV87345.1"/>
    <property type="molecule type" value="Genomic_DNA"/>
</dbReference>
<proteinExistence type="predicted"/>
<keyword evidence="2" id="KW-0472">Membrane</keyword>
<dbReference type="RefSeq" id="WP_124945660.1">
    <property type="nucleotide sequence ID" value="NZ_BHVT01000017.1"/>
</dbReference>
<feature type="transmembrane region" description="Helical" evidence="2">
    <location>
        <begin position="38"/>
        <end position="57"/>
    </location>
</feature>
<evidence type="ECO:0000256" key="1">
    <source>
        <dbReference type="SAM" id="MobiDB-lite"/>
    </source>
</evidence>
<feature type="compositionally biased region" description="Low complexity" evidence="1">
    <location>
        <begin position="19"/>
        <end position="28"/>
    </location>
</feature>
<accession>A0A4R3Y525</accession>